<sequence length="99" mass="11339">MPKHKTKKNVIKLRYFIFPSKFVGSAAVTLLGPLGCFKLGKIASKDRCQLAILIESEKAEELMKNWSVVFRLLTLVKPFSGFHRFSIFVAYSTFKPELR</sequence>
<accession>A0A8J7AA41</accession>
<dbReference type="EMBL" id="JADEXG010000043">
    <property type="protein sequence ID" value="MBE9078940.1"/>
    <property type="molecule type" value="Genomic_DNA"/>
</dbReference>
<dbReference type="AlphaFoldDB" id="A0A8J7AA41"/>
<evidence type="ECO:0000313" key="1">
    <source>
        <dbReference type="EMBL" id="MBE9078940.1"/>
    </source>
</evidence>
<reference evidence="1" key="1">
    <citation type="submission" date="2020-10" db="EMBL/GenBank/DDBJ databases">
        <authorList>
            <person name="Castelo-Branco R."/>
            <person name="Eusebio N."/>
            <person name="Adriana R."/>
            <person name="Vieira A."/>
            <person name="Brugerolle De Fraissinette N."/>
            <person name="Rezende De Castro R."/>
            <person name="Schneider M.P."/>
            <person name="Vasconcelos V."/>
            <person name="Leao P.N."/>
        </authorList>
    </citation>
    <scope>NUCLEOTIDE SEQUENCE</scope>
    <source>
        <strain evidence="1">LEGE 07310</strain>
    </source>
</reference>
<protein>
    <submittedName>
        <fullName evidence="1">Uncharacterized protein</fullName>
    </submittedName>
</protein>
<dbReference type="Proteomes" id="UP000636505">
    <property type="component" value="Unassembled WGS sequence"/>
</dbReference>
<evidence type="ECO:0000313" key="2">
    <source>
        <dbReference type="Proteomes" id="UP000636505"/>
    </source>
</evidence>
<organism evidence="1 2">
    <name type="scientific">Vasconcelosia minhoensis LEGE 07310</name>
    <dbReference type="NCBI Taxonomy" id="915328"/>
    <lineage>
        <taxon>Bacteria</taxon>
        <taxon>Bacillati</taxon>
        <taxon>Cyanobacteriota</taxon>
        <taxon>Cyanophyceae</taxon>
        <taxon>Nodosilineales</taxon>
        <taxon>Cymatolegaceae</taxon>
        <taxon>Vasconcelosia</taxon>
        <taxon>Vasconcelosia minhoensis</taxon>
    </lineage>
</organism>
<keyword evidence="2" id="KW-1185">Reference proteome</keyword>
<gene>
    <name evidence="1" type="ORF">IQ241_16840</name>
</gene>
<dbReference type="RefSeq" id="WP_193909362.1">
    <property type="nucleotide sequence ID" value="NZ_JADEXG010000043.1"/>
</dbReference>
<name>A0A8J7AA41_9CYAN</name>
<comment type="caution">
    <text evidence="1">The sequence shown here is derived from an EMBL/GenBank/DDBJ whole genome shotgun (WGS) entry which is preliminary data.</text>
</comment>
<proteinExistence type="predicted"/>